<keyword evidence="2" id="KW-0479">Metal-binding</keyword>
<dbReference type="SFLD" id="SFLDG01216">
    <property type="entry name" value="thioether_bond_formation_requi"/>
    <property type="match status" value="1"/>
</dbReference>
<dbReference type="SFLD" id="SFLDF00365">
    <property type="entry name" value="thuricin_CD_(TrnCD-like)"/>
    <property type="match status" value="1"/>
</dbReference>
<keyword evidence="3" id="KW-0408">Iron</keyword>
<protein>
    <submittedName>
        <fullName evidence="7">Radical SAM/SPASM domain-containing protein</fullName>
    </submittedName>
</protein>
<keyword evidence="4" id="KW-0411">Iron-sulfur</keyword>
<dbReference type="CDD" id="cd01335">
    <property type="entry name" value="Radical_SAM"/>
    <property type="match status" value="1"/>
</dbReference>
<sequence length="314" mass="33491">MTDSIGALGVERPATEFLWLDLTRKCQLACVHCYNASGPEGTHGTMTREDWVDVLDQAVACGVRDVQLIGGEPTMHPDALELAGHALALGLGVEIFSNLVRVTDEWWALFQREGVTLATSYYSAEAGEHDAMTRRRSHARTRANIERAVGLGIPLRVGIIGDSRRTIDAARRDLEALGITRIGVDHIRAFGRGAREQAPDAAGLCGQCGTGRACVGPEGEVSPCVFSGWMGVGNVQDAALADILGGAAMAQANATIRSAVGAERACRPDKQDCAPKNNCRPKEPCQPDQACRPRCGPNTECGPGYPSNECDPKR</sequence>
<evidence type="ECO:0000256" key="5">
    <source>
        <dbReference type="SAM" id="MobiDB-lite"/>
    </source>
</evidence>
<proteinExistence type="predicted"/>
<keyword evidence="8" id="KW-1185">Reference proteome</keyword>
<dbReference type="RefSeq" id="WP_311630872.1">
    <property type="nucleotide sequence ID" value="NZ_JAVREN010000016.1"/>
</dbReference>
<feature type="region of interest" description="Disordered" evidence="5">
    <location>
        <begin position="275"/>
        <end position="314"/>
    </location>
</feature>
<dbReference type="InterPro" id="IPR050377">
    <property type="entry name" value="Radical_SAM_PqqE_MftC-like"/>
</dbReference>
<reference evidence="8" key="1">
    <citation type="submission" date="2023-07" db="EMBL/GenBank/DDBJ databases">
        <title>30 novel species of actinomycetes from the DSMZ collection.</title>
        <authorList>
            <person name="Nouioui I."/>
        </authorList>
    </citation>
    <scope>NUCLEOTIDE SEQUENCE [LARGE SCALE GENOMIC DNA]</scope>
    <source>
        <strain evidence="8">DSM 44917</strain>
    </source>
</reference>
<dbReference type="PANTHER" id="PTHR11228:SF7">
    <property type="entry name" value="PQQA PEPTIDE CYCLASE"/>
    <property type="match status" value="1"/>
</dbReference>
<dbReference type="SFLD" id="SFLDG01386">
    <property type="entry name" value="main_SPASM_domain-containing"/>
    <property type="match status" value="1"/>
</dbReference>
<organism evidence="7 8">
    <name type="scientific">Streptomyces boetiae</name>
    <dbReference type="NCBI Taxonomy" id="3075541"/>
    <lineage>
        <taxon>Bacteria</taxon>
        <taxon>Bacillati</taxon>
        <taxon>Actinomycetota</taxon>
        <taxon>Actinomycetes</taxon>
        <taxon>Kitasatosporales</taxon>
        <taxon>Streptomycetaceae</taxon>
        <taxon>Streptomyces</taxon>
    </lineage>
</organism>
<name>A0ABU2L9G2_9ACTN</name>
<dbReference type="InterPro" id="IPR058240">
    <property type="entry name" value="rSAM_sf"/>
</dbReference>
<dbReference type="Pfam" id="PF04055">
    <property type="entry name" value="Radical_SAM"/>
    <property type="match status" value="1"/>
</dbReference>
<dbReference type="EMBL" id="JAVREN010000016">
    <property type="protein sequence ID" value="MDT0307918.1"/>
    <property type="molecule type" value="Genomic_DNA"/>
</dbReference>
<evidence type="ECO:0000313" key="8">
    <source>
        <dbReference type="Proteomes" id="UP001183388"/>
    </source>
</evidence>
<evidence type="ECO:0000256" key="3">
    <source>
        <dbReference type="ARBA" id="ARBA00023004"/>
    </source>
</evidence>
<evidence type="ECO:0000256" key="1">
    <source>
        <dbReference type="ARBA" id="ARBA00022691"/>
    </source>
</evidence>
<accession>A0ABU2L9G2</accession>
<dbReference type="Pfam" id="PF13186">
    <property type="entry name" value="SPASM"/>
    <property type="match status" value="1"/>
</dbReference>
<dbReference type="PROSITE" id="PS51918">
    <property type="entry name" value="RADICAL_SAM"/>
    <property type="match status" value="1"/>
</dbReference>
<evidence type="ECO:0000256" key="4">
    <source>
        <dbReference type="ARBA" id="ARBA00023014"/>
    </source>
</evidence>
<dbReference type="Gene3D" id="3.20.20.70">
    <property type="entry name" value="Aldolase class I"/>
    <property type="match status" value="1"/>
</dbReference>
<dbReference type="SUPFAM" id="SSF102114">
    <property type="entry name" value="Radical SAM enzymes"/>
    <property type="match status" value="1"/>
</dbReference>
<dbReference type="Proteomes" id="UP001183388">
    <property type="component" value="Unassembled WGS sequence"/>
</dbReference>
<evidence type="ECO:0000313" key="7">
    <source>
        <dbReference type="EMBL" id="MDT0307918.1"/>
    </source>
</evidence>
<keyword evidence="1" id="KW-0949">S-adenosyl-L-methionine</keyword>
<dbReference type="PANTHER" id="PTHR11228">
    <property type="entry name" value="RADICAL SAM DOMAIN PROTEIN"/>
    <property type="match status" value="1"/>
</dbReference>
<gene>
    <name evidence="7" type="ORF">RM780_13225</name>
</gene>
<dbReference type="SFLD" id="SFLDS00029">
    <property type="entry name" value="Radical_SAM"/>
    <property type="match status" value="1"/>
</dbReference>
<dbReference type="InterPro" id="IPR007197">
    <property type="entry name" value="rSAM"/>
</dbReference>
<comment type="caution">
    <text evidence="7">The sequence shown here is derived from an EMBL/GenBank/DDBJ whole genome shotgun (WGS) entry which is preliminary data.</text>
</comment>
<dbReference type="InterPro" id="IPR013785">
    <property type="entry name" value="Aldolase_TIM"/>
</dbReference>
<feature type="domain" description="Radical SAM core" evidence="6">
    <location>
        <begin position="12"/>
        <end position="218"/>
    </location>
</feature>
<dbReference type="InterPro" id="IPR023885">
    <property type="entry name" value="4Fe4S-binding_SPASM_dom"/>
</dbReference>
<evidence type="ECO:0000256" key="2">
    <source>
        <dbReference type="ARBA" id="ARBA00022723"/>
    </source>
</evidence>
<dbReference type="SFLD" id="SFLDG01067">
    <property type="entry name" value="SPASM/twitch_domain_containing"/>
    <property type="match status" value="1"/>
</dbReference>
<evidence type="ECO:0000259" key="6">
    <source>
        <dbReference type="PROSITE" id="PS51918"/>
    </source>
</evidence>